<sequence length="135" mass="15531">MLHGRAHQRHLDHHAGQVPGHRAEHRGVAEVVTTGLPADDGQADEPRHRQHEDRDQHRAADQVHERAPRHGRHHHQHHQRHHQVQRVGDALRTVLGSGEFVDRPCGAEQEQDQQRDEFHRCVGEREHDGPPRGDD</sequence>
<feature type="compositionally biased region" description="Basic residues" evidence="1">
    <location>
        <begin position="69"/>
        <end position="84"/>
    </location>
</feature>
<gene>
    <name evidence="2" type="ORF">SDC9_94887</name>
</gene>
<feature type="compositionally biased region" description="Basic and acidic residues" evidence="1">
    <location>
        <begin position="112"/>
        <end position="135"/>
    </location>
</feature>
<name>A0A645AER5_9ZZZZ</name>
<reference evidence="2" key="1">
    <citation type="submission" date="2019-08" db="EMBL/GenBank/DDBJ databases">
        <authorList>
            <person name="Kucharzyk K."/>
            <person name="Murdoch R.W."/>
            <person name="Higgins S."/>
            <person name="Loffler F."/>
        </authorList>
    </citation>
    <scope>NUCLEOTIDE SEQUENCE</scope>
</reference>
<organism evidence="2">
    <name type="scientific">bioreactor metagenome</name>
    <dbReference type="NCBI Taxonomy" id="1076179"/>
    <lineage>
        <taxon>unclassified sequences</taxon>
        <taxon>metagenomes</taxon>
        <taxon>ecological metagenomes</taxon>
    </lineage>
</organism>
<dbReference type="AlphaFoldDB" id="A0A645AER5"/>
<proteinExistence type="predicted"/>
<feature type="region of interest" description="Disordered" evidence="1">
    <location>
        <begin position="1"/>
        <end position="135"/>
    </location>
</feature>
<evidence type="ECO:0000256" key="1">
    <source>
        <dbReference type="SAM" id="MobiDB-lite"/>
    </source>
</evidence>
<feature type="compositionally biased region" description="Basic residues" evidence="1">
    <location>
        <begin position="1"/>
        <end position="12"/>
    </location>
</feature>
<protein>
    <submittedName>
        <fullName evidence="2">Uncharacterized protein</fullName>
    </submittedName>
</protein>
<accession>A0A645AER5</accession>
<comment type="caution">
    <text evidence="2">The sequence shown here is derived from an EMBL/GenBank/DDBJ whole genome shotgun (WGS) entry which is preliminary data.</text>
</comment>
<feature type="compositionally biased region" description="Basic and acidic residues" evidence="1">
    <location>
        <begin position="44"/>
        <end position="68"/>
    </location>
</feature>
<dbReference type="EMBL" id="VSSQ01011978">
    <property type="protein sequence ID" value="MPM48164.1"/>
    <property type="molecule type" value="Genomic_DNA"/>
</dbReference>
<evidence type="ECO:0000313" key="2">
    <source>
        <dbReference type="EMBL" id="MPM48164.1"/>
    </source>
</evidence>